<accession>A0A5B7HD74</accession>
<protein>
    <submittedName>
        <fullName evidence="1">Uncharacterized protein</fullName>
    </submittedName>
</protein>
<organism evidence="1 2">
    <name type="scientific">Portunus trituberculatus</name>
    <name type="common">Swimming crab</name>
    <name type="synonym">Neptunus trituberculatus</name>
    <dbReference type="NCBI Taxonomy" id="210409"/>
    <lineage>
        <taxon>Eukaryota</taxon>
        <taxon>Metazoa</taxon>
        <taxon>Ecdysozoa</taxon>
        <taxon>Arthropoda</taxon>
        <taxon>Crustacea</taxon>
        <taxon>Multicrustacea</taxon>
        <taxon>Malacostraca</taxon>
        <taxon>Eumalacostraca</taxon>
        <taxon>Eucarida</taxon>
        <taxon>Decapoda</taxon>
        <taxon>Pleocyemata</taxon>
        <taxon>Brachyura</taxon>
        <taxon>Eubrachyura</taxon>
        <taxon>Portunoidea</taxon>
        <taxon>Portunidae</taxon>
        <taxon>Portuninae</taxon>
        <taxon>Portunus</taxon>
    </lineage>
</organism>
<reference evidence="1 2" key="1">
    <citation type="submission" date="2019-05" db="EMBL/GenBank/DDBJ databases">
        <title>Another draft genome of Portunus trituberculatus and its Hox gene families provides insights of decapod evolution.</title>
        <authorList>
            <person name="Jeong J.-H."/>
            <person name="Song I."/>
            <person name="Kim S."/>
            <person name="Choi T."/>
            <person name="Kim D."/>
            <person name="Ryu S."/>
            <person name="Kim W."/>
        </authorList>
    </citation>
    <scope>NUCLEOTIDE SEQUENCE [LARGE SCALE GENOMIC DNA]</scope>
    <source>
        <tissue evidence="1">Muscle</tissue>
    </source>
</reference>
<dbReference type="AlphaFoldDB" id="A0A5B7HD74"/>
<evidence type="ECO:0000313" key="1">
    <source>
        <dbReference type="EMBL" id="MPC70270.1"/>
    </source>
</evidence>
<evidence type="ECO:0000313" key="2">
    <source>
        <dbReference type="Proteomes" id="UP000324222"/>
    </source>
</evidence>
<gene>
    <name evidence="1" type="ORF">E2C01_064512</name>
</gene>
<dbReference type="Proteomes" id="UP000324222">
    <property type="component" value="Unassembled WGS sequence"/>
</dbReference>
<proteinExistence type="predicted"/>
<keyword evidence="2" id="KW-1185">Reference proteome</keyword>
<comment type="caution">
    <text evidence="1">The sequence shown here is derived from an EMBL/GenBank/DDBJ whole genome shotgun (WGS) entry which is preliminary data.</text>
</comment>
<dbReference type="EMBL" id="VSRR010030847">
    <property type="protein sequence ID" value="MPC70270.1"/>
    <property type="molecule type" value="Genomic_DNA"/>
</dbReference>
<sequence>MASNICHPHCRHPLTATRQPTYPPPSHHPLLPSVWYRPNHTIPHRPHYGRQE</sequence>
<name>A0A5B7HD74_PORTR</name>